<evidence type="ECO:0000256" key="1">
    <source>
        <dbReference type="ARBA" id="ARBA00011073"/>
    </source>
</evidence>
<dbReference type="PROSITE" id="PS51892">
    <property type="entry name" value="SUBTILASE"/>
    <property type="match status" value="1"/>
</dbReference>
<dbReference type="RefSeq" id="WP_162799556.1">
    <property type="nucleotide sequence ID" value="NZ_JBHSJF010000001.1"/>
</dbReference>
<feature type="compositionally biased region" description="Gly residues" evidence="6">
    <location>
        <begin position="44"/>
        <end position="78"/>
    </location>
</feature>
<dbReference type="PANTHER" id="PTHR43806">
    <property type="entry name" value="PEPTIDASE S8"/>
    <property type="match status" value="1"/>
</dbReference>
<dbReference type="EMBL" id="JBHSJF010000001">
    <property type="protein sequence ID" value="MFC5066501.1"/>
    <property type="molecule type" value="Genomic_DNA"/>
</dbReference>
<dbReference type="InterPro" id="IPR050131">
    <property type="entry name" value="Peptidase_S8_subtilisin-like"/>
</dbReference>
<feature type="active site" description="Charge relay system" evidence="5">
    <location>
        <position position="279"/>
    </location>
</feature>
<feature type="active site" description="Charge relay system" evidence="5">
    <location>
        <position position="250"/>
    </location>
</feature>
<keyword evidence="4 5" id="KW-0720">Serine protease</keyword>
<dbReference type="SUPFAM" id="SSF52743">
    <property type="entry name" value="Subtilisin-like"/>
    <property type="match status" value="1"/>
</dbReference>
<dbReference type="PANTHER" id="PTHR43806:SF11">
    <property type="entry name" value="CEREVISIN-RELATED"/>
    <property type="match status" value="1"/>
</dbReference>
<dbReference type="InterPro" id="IPR000209">
    <property type="entry name" value="Peptidase_S8/S53_dom"/>
</dbReference>
<evidence type="ECO:0000259" key="8">
    <source>
        <dbReference type="Pfam" id="PF00082"/>
    </source>
</evidence>
<dbReference type="CDD" id="cd05561">
    <property type="entry name" value="Peptidases_S8_4"/>
    <property type="match status" value="1"/>
</dbReference>
<dbReference type="Proteomes" id="UP001595796">
    <property type="component" value="Unassembled WGS sequence"/>
</dbReference>
<reference evidence="10" key="1">
    <citation type="journal article" date="2019" name="Int. J. Syst. Evol. Microbiol.">
        <title>The Global Catalogue of Microorganisms (GCM) 10K type strain sequencing project: providing services to taxonomists for standard genome sequencing and annotation.</title>
        <authorList>
            <consortium name="The Broad Institute Genomics Platform"/>
            <consortium name="The Broad Institute Genome Sequencing Center for Infectious Disease"/>
            <person name="Wu L."/>
            <person name="Ma J."/>
        </authorList>
    </citation>
    <scope>NUCLEOTIDE SEQUENCE [LARGE SCALE GENOMIC DNA]</scope>
    <source>
        <strain evidence="10">CGMCC 1.16444</strain>
    </source>
</reference>
<dbReference type="Gene3D" id="3.40.50.200">
    <property type="entry name" value="Peptidase S8/S53 domain"/>
    <property type="match status" value="1"/>
</dbReference>
<keyword evidence="2 5" id="KW-0645">Protease</keyword>
<dbReference type="InterPro" id="IPR022398">
    <property type="entry name" value="Peptidase_S8_His-AS"/>
</dbReference>
<comment type="similarity">
    <text evidence="1 5">Belongs to the peptidase S8 family.</text>
</comment>
<dbReference type="InterPro" id="IPR036852">
    <property type="entry name" value="Peptidase_S8/S53_dom_sf"/>
</dbReference>
<evidence type="ECO:0000256" key="5">
    <source>
        <dbReference type="PROSITE-ProRule" id="PRU01240"/>
    </source>
</evidence>
<gene>
    <name evidence="9" type="ORF">ACFPFW_00555</name>
</gene>
<evidence type="ECO:0000256" key="2">
    <source>
        <dbReference type="ARBA" id="ARBA00022670"/>
    </source>
</evidence>
<evidence type="ECO:0000256" key="7">
    <source>
        <dbReference type="SAM" id="SignalP"/>
    </source>
</evidence>
<evidence type="ECO:0000313" key="10">
    <source>
        <dbReference type="Proteomes" id="UP001595796"/>
    </source>
</evidence>
<dbReference type="PROSITE" id="PS00138">
    <property type="entry name" value="SUBTILASE_SER"/>
    <property type="match status" value="1"/>
</dbReference>
<organism evidence="9 10">
    <name type="scientific">Flaviflagellibacter deserti</name>
    <dbReference type="NCBI Taxonomy" id="2267266"/>
    <lineage>
        <taxon>Bacteria</taxon>
        <taxon>Pseudomonadati</taxon>
        <taxon>Pseudomonadota</taxon>
        <taxon>Alphaproteobacteria</taxon>
        <taxon>Hyphomicrobiales</taxon>
        <taxon>Flaviflagellibacter</taxon>
    </lineage>
</organism>
<proteinExistence type="inferred from homology"/>
<evidence type="ECO:0000256" key="4">
    <source>
        <dbReference type="ARBA" id="ARBA00022825"/>
    </source>
</evidence>
<dbReference type="InterPro" id="IPR023828">
    <property type="entry name" value="Peptidase_S8_Ser-AS"/>
</dbReference>
<name>A0ABV9YXC9_9HYPH</name>
<feature type="domain" description="Peptidase S8/S53" evidence="8">
    <location>
        <begin position="270"/>
        <end position="474"/>
    </location>
</feature>
<protein>
    <submittedName>
        <fullName evidence="9">S8 family serine peptidase</fullName>
    </submittedName>
</protein>
<evidence type="ECO:0000256" key="3">
    <source>
        <dbReference type="ARBA" id="ARBA00022801"/>
    </source>
</evidence>
<feature type="signal peptide" evidence="7">
    <location>
        <begin position="1"/>
        <end position="26"/>
    </location>
</feature>
<sequence length="497" mass="50311">MRRQRLLAFVSAILVTIAFMPNSMFVEGFSQALAKNGNGDGKGGNGKGGGAGNGNGGNGNSGNGNSGGSGKGNSGGNSGQSRASGGNGKGVATSKGATASPTSRGSSKSAASAGATSRRGATSERARTSISRAASLIDRNGTSLKSRDRILVKGLDGPALRRLSSRGFVVERRASARTGVVELHLPKGRSLTDAAAAVFELRPGATVATNDFYYPAGHDAQNEAGKLEELIAWPASDPSCHTQPTIGMIDTAVDLSSPPLLGRDVELLRTAAAPSDAGHGTAVASILVGNAPAVEGLLPAAKLIAIDAFSQDPNGDRADAMSLIQAIDMLVERNVDVINLSLAGPPNQLLKEAIDRAIGRGIPVVAAVGNDGPGAPPKYPAGYPAVVAVTATDQNLSVYRSANRGDYIDFSAPTISAAGAAFHGTSFAAPVVSAALAVIKRGQPTLMPAEAEALLERNAIDLGVPGRDAVYGWGFLQAEGICGLSPEHSPVPVTVSR</sequence>
<feature type="chain" id="PRO_5045731569" evidence="7">
    <location>
        <begin position="27"/>
        <end position="497"/>
    </location>
</feature>
<keyword evidence="7" id="KW-0732">Signal</keyword>
<dbReference type="InterPro" id="IPR015500">
    <property type="entry name" value="Peptidase_S8_subtilisin-rel"/>
</dbReference>
<evidence type="ECO:0000256" key="6">
    <source>
        <dbReference type="SAM" id="MobiDB-lite"/>
    </source>
</evidence>
<evidence type="ECO:0000313" key="9">
    <source>
        <dbReference type="EMBL" id="MFC5066501.1"/>
    </source>
</evidence>
<feature type="active site" description="Charge relay system" evidence="5">
    <location>
        <position position="426"/>
    </location>
</feature>
<feature type="region of interest" description="Disordered" evidence="6">
    <location>
        <begin position="44"/>
        <end position="128"/>
    </location>
</feature>
<dbReference type="PROSITE" id="PS00137">
    <property type="entry name" value="SUBTILASE_HIS"/>
    <property type="match status" value="1"/>
</dbReference>
<comment type="caution">
    <text evidence="9">The sequence shown here is derived from an EMBL/GenBank/DDBJ whole genome shotgun (WGS) entry which is preliminary data.</text>
</comment>
<keyword evidence="10" id="KW-1185">Reference proteome</keyword>
<keyword evidence="3 5" id="KW-0378">Hydrolase</keyword>
<dbReference type="PRINTS" id="PR00723">
    <property type="entry name" value="SUBTILISIN"/>
</dbReference>
<accession>A0ABV9YXC9</accession>
<feature type="compositionally biased region" description="Low complexity" evidence="6">
    <location>
        <begin position="98"/>
        <end position="120"/>
    </location>
</feature>
<dbReference type="Pfam" id="PF00082">
    <property type="entry name" value="Peptidase_S8"/>
    <property type="match status" value="1"/>
</dbReference>